<comment type="caution">
    <text evidence="1">The sequence shown here is derived from an EMBL/GenBank/DDBJ whole genome shotgun (WGS) entry which is preliminary data.</text>
</comment>
<organism evidence="1 2">
    <name type="scientific">Brassica carinata</name>
    <name type="common">Ethiopian mustard</name>
    <name type="synonym">Abyssinian cabbage</name>
    <dbReference type="NCBI Taxonomy" id="52824"/>
    <lineage>
        <taxon>Eukaryota</taxon>
        <taxon>Viridiplantae</taxon>
        <taxon>Streptophyta</taxon>
        <taxon>Embryophyta</taxon>
        <taxon>Tracheophyta</taxon>
        <taxon>Spermatophyta</taxon>
        <taxon>Magnoliopsida</taxon>
        <taxon>eudicotyledons</taxon>
        <taxon>Gunneridae</taxon>
        <taxon>Pentapetalae</taxon>
        <taxon>rosids</taxon>
        <taxon>malvids</taxon>
        <taxon>Brassicales</taxon>
        <taxon>Brassicaceae</taxon>
        <taxon>Brassiceae</taxon>
        <taxon>Brassica</taxon>
    </lineage>
</organism>
<accession>A0A8X7W0N4</accession>
<gene>
    <name evidence="1" type="ORF">Bca52824_014364</name>
</gene>
<protein>
    <submittedName>
        <fullName evidence="1">Uncharacterized protein</fullName>
    </submittedName>
</protein>
<dbReference type="EMBL" id="JAAMPC010000003">
    <property type="protein sequence ID" value="KAG2321151.1"/>
    <property type="molecule type" value="Genomic_DNA"/>
</dbReference>
<keyword evidence="2" id="KW-1185">Reference proteome</keyword>
<evidence type="ECO:0000313" key="2">
    <source>
        <dbReference type="Proteomes" id="UP000886595"/>
    </source>
</evidence>
<dbReference type="Proteomes" id="UP000886595">
    <property type="component" value="Unassembled WGS sequence"/>
</dbReference>
<name>A0A8X7W0N4_BRACI</name>
<dbReference type="AlphaFoldDB" id="A0A8X7W0N4"/>
<dbReference type="OrthoDB" id="1112114at2759"/>
<sequence>MEDLQDVTLQYLSCADPCEAQVRQHRVLQRDAHGQMEETATRIISSAPILAGVESSLLVDTVEQRIMISSPPLRKIRQRMGLKKNVMKMKQYKTRNLIAMCIHEEGGGNIPELGQ</sequence>
<reference evidence="1 2" key="1">
    <citation type="submission" date="2020-02" db="EMBL/GenBank/DDBJ databases">
        <authorList>
            <person name="Ma Q."/>
            <person name="Huang Y."/>
            <person name="Song X."/>
            <person name="Pei D."/>
        </authorList>
    </citation>
    <scope>NUCLEOTIDE SEQUENCE [LARGE SCALE GENOMIC DNA]</scope>
    <source>
        <strain evidence="1">Sxm20200214</strain>
        <tissue evidence="1">Leaf</tissue>
    </source>
</reference>
<proteinExistence type="predicted"/>
<evidence type="ECO:0000313" key="1">
    <source>
        <dbReference type="EMBL" id="KAG2321151.1"/>
    </source>
</evidence>